<gene>
    <name evidence="4" type="ordered locus">TEPIRE1_0750</name>
</gene>
<dbReference type="GO" id="GO:0097367">
    <property type="term" value="F:carbohydrate derivative binding"/>
    <property type="evidence" value="ECO:0007669"/>
    <property type="project" value="InterPro"/>
</dbReference>
<sequence>MLDNLEKIKELDKGGMFDLIYKFPDHCIEAVNITKESISGLRFNNIMNVVITGMGGSAIGGDLVRMLTTDRAQIPVIVNRDYKLPAFVDEKTLVVASSYSGNTEETLTAYDYAKTKKAKIIVITTGGKLKEKAAQDEVPVITIPGGLPPRAALGFSLFPILVLFKELGIGFGKKSDIETAVSLLKRVREKYCPQVPEKDNPAKALAGKLHGKLPLIYGTSNLTDIIAVRWKGQMNENAKHPAFYNAFPELNHNEIMGFEGDSKLLKTFEIIILRSPNESDRIKKRIDITTDILKEEVSGITEIWPEGESSLEQMLYHIMFGDYVSAYLAILNNKDPKEIDFIDELKERMKD</sequence>
<dbReference type="CDD" id="cd05017">
    <property type="entry name" value="SIS_PGI_PMI_1"/>
    <property type="match status" value="1"/>
</dbReference>
<evidence type="ECO:0000259" key="3">
    <source>
        <dbReference type="PROSITE" id="PS51464"/>
    </source>
</evidence>
<reference evidence="5" key="1">
    <citation type="journal article" date="2013" name="Genome Announc.">
        <title>First genome sequence of a syntrophic acetate-oxidizing bacterium, Tepidanaerobacter acetatoxydans strain Re1.</title>
        <authorList>
            <person name="Manzoor S."/>
            <person name="Bongcam-Rudloff E."/>
            <person name="Schnurer A."/>
            <person name="Muller B."/>
        </authorList>
    </citation>
    <scope>NUCLEOTIDE SEQUENCE [LARGE SCALE GENOMIC DNA]</scope>
    <source>
        <strain evidence="5">Re1</strain>
    </source>
</reference>
<dbReference type="InterPro" id="IPR046348">
    <property type="entry name" value="SIS_dom_sf"/>
</dbReference>
<dbReference type="GO" id="GO:1901135">
    <property type="term" value="P:carbohydrate derivative metabolic process"/>
    <property type="evidence" value="ECO:0007669"/>
    <property type="project" value="InterPro"/>
</dbReference>
<protein>
    <submittedName>
        <fullName evidence="4">Bifunctional phosphoglucose/phosphomannose isomerase</fullName>
        <ecNumber evidence="4">5.3.1.8</ecNumber>
        <ecNumber evidence="4">5.3.1.9</ecNumber>
    </submittedName>
</protein>
<dbReference type="EMBL" id="HF563609">
    <property type="protein sequence ID" value="CDI40475.1"/>
    <property type="molecule type" value="Genomic_DNA"/>
</dbReference>
<dbReference type="eggNOG" id="COG2222">
    <property type="taxonomic scope" value="Bacteria"/>
</dbReference>
<organism evidence="4 5">
    <name type="scientific">Tepidanaerobacter acetatoxydans (strain DSM 21804 / JCM 16047 / Re1)</name>
    <dbReference type="NCBI Taxonomy" id="1209989"/>
    <lineage>
        <taxon>Bacteria</taxon>
        <taxon>Bacillati</taxon>
        <taxon>Bacillota</taxon>
        <taxon>Clostridia</taxon>
        <taxon>Thermosediminibacterales</taxon>
        <taxon>Tepidanaerobacteraceae</taxon>
        <taxon>Tepidanaerobacter</taxon>
    </lineage>
</organism>
<feature type="domain" description="SIS" evidence="3">
    <location>
        <begin position="39"/>
        <end position="173"/>
    </location>
</feature>
<dbReference type="NCBIfam" id="TIGR02128">
    <property type="entry name" value="G6PI_arch"/>
    <property type="match status" value="1"/>
</dbReference>
<dbReference type="NCBIfam" id="NF006423">
    <property type="entry name" value="PRK08674.1-2"/>
    <property type="match status" value="1"/>
</dbReference>
<dbReference type="EC" id="5.3.1.8" evidence="4"/>
<dbReference type="InterPro" id="IPR001347">
    <property type="entry name" value="SIS_dom"/>
</dbReference>
<dbReference type="RefSeq" id="WP_013777801.1">
    <property type="nucleotide sequence ID" value="NC_015519.1"/>
</dbReference>
<dbReference type="GO" id="GO:0005975">
    <property type="term" value="P:carbohydrate metabolic process"/>
    <property type="evidence" value="ECO:0007669"/>
    <property type="project" value="InterPro"/>
</dbReference>
<dbReference type="STRING" id="1209989.TepRe1_0691"/>
<dbReference type="InterPro" id="IPR019490">
    <property type="entry name" value="Glu6P/Mann6P_isomerase_C"/>
</dbReference>
<dbReference type="InterPro" id="IPR035484">
    <property type="entry name" value="SIS_PGI/PMI_1"/>
</dbReference>
<dbReference type="AlphaFoldDB" id="F4LWH6"/>
<dbReference type="GO" id="GO:0004476">
    <property type="term" value="F:mannose-6-phosphate isomerase activity"/>
    <property type="evidence" value="ECO:0007669"/>
    <property type="project" value="UniProtKB-EC"/>
</dbReference>
<dbReference type="Gene3D" id="3.40.50.10490">
    <property type="entry name" value="Glucose-6-phosphate isomerase like protein, domain 1"/>
    <property type="match status" value="2"/>
</dbReference>
<name>F4LWH6_TEPAE</name>
<dbReference type="OrthoDB" id="9771734at2"/>
<keyword evidence="2 4" id="KW-0413">Isomerase</keyword>
<evidence type="ECO:0000313" key="4">
    <source>
        <dbReference type="EMBL" id="CDI40475.1"/>
    </source>
</evidence>
<evidence type="ECO:0000313" key="5">
    <source>
        <dbReference type="Proteomes" id="UP000010802"/>
    </source>
</evidence>
<evidence type="ECO:0000256" key="2">
    <source>
        <dbReference type="ARBA" id="ARBA00023235"/>
    </source>
</evidence>
<dbReference type="KEGG" id="tae:TepiRe1_0750"/>
<dbReference type="PROSITE" id="PS51464">
    <property type="entry name" value="SIS"/>
    <property type="match status" value="1"/>
</dbReference>
<dbReference type="HOGENOM" id="CLU_059687_0_0_9"/>
<dbReference type="NCBIfam" id="NF006426">
    <property type="entry name" value="PRK08674.1-6"/>
    <property type="match status" value="1"/>
</dbReference>
<dbReference type="Pfam" id="PF10432">
    <property type="entry name" value="bact-PGI_C"/>
    <property type="match status" value="1"/>
</dbReference>
<keyword evidence="5" id="KW-1185">Reference proteome</keyword>
<evidence type="ECO:0000256" key="1">
    <source>
        <dbReference type="ARBA" id="ARBA00010523"/>
    </source>
</evidence>
<dbReference type="SUPFAM" id="SSF53697">
    <property type="entry name" value="SIS domain"/>
    <property type="match status" value="1"/>
</dbReference>
<dbReference type="GO" id="GO:0004347">
    <property type="term" value="F:glucose-6-phosphate isomerase activity"/>
    <property type="evidence" value="ECO:0007669"/>
    <property type="project" value="UniProtKB-EC"/>
</dbReference>
<dbReference type="Pfam" id="PF01380">
    <property type="entry name" value="SIS"/>
    <property type="match status" value="1"/>
</dbReference>
<comment type="similarity">
    <text evidence="1">Belongs to the PGI/PMI family.</text>
</comment>
<dbReference type="CDD" id="cd05637">
    <property type="entry name" value="SIS_PGI_PMI_2"/>
    <property type="match status" value="1"/>
</dbReference>
<proteinExistence type="inferred from homology"/>
<dbReference type="EC" id="5.3.1.9" evidence="4"/>
<accession>F4LWH6</accession>
<dbReference type="KEGG" id="tep:TepRe1_0691"/>
<dbReference type="Proteomes" id="UP000010802">
    <property type="component" value="Chromosome"/>
</dbReference>